<dbReference type="Gene3D" id="3.30.450.40">
    <property type="match status" value="1"/>
</dbReference>
<name>A0ABZ2XJ61_9RHOO</name>
<dbReference type="InterPro" id="IPR029016">
    <property type="entry name" value="GAF-like_dom_sf"/>
</dbReference>
<evidence type="ECO:0000256" key="3">
    <source>
        <dbReference type="ARBA" id="ARBA00023163"/>
    </source>
</evidence>
<dbReference type="EMBL" id="CP151406">
    <property type="protein sequence ID" value="WZJ22651.1"/>
    <property type="molecule type" value="Genomic_DNA"/>
</dbReference>
<dbReference type="PROSITE" id="PS51077">
    <property type="entry name" value="HTH_ICLR"/>
    <property type="match status" value="1"/>
</dbReference>
<evidence type="ECO:0000256" key="2">
    <source>
        <dbReference type="ARBA" id="ARBA00023125"/>
    </source>
</evidence>
<dbReference type="Pfam" id="PF01614">
    <property type="entry name" value="IclR_C"/>
    <property type="match status" value="1"/>
</dbReference>
<feature type="domain" description="IclR-ED" evidence="5">
    <location>
        <begin position="75"/>
        <end position="261"/>
    </location>
</feature>
<dbReference type="RefSeq" id="WP_051295186.1">
    <property type="nucleotide sequence ID" value="NZ_CALFBA010000117.1"/>
</dbReference>
<evidence type="ECO:0000313" key="7">
    <source>
        <dbReference type="Proteomes" id="UP001479520"/>
    </source>
</evidence>
<reference evidence="6 7" key="1">
    <citation type="submission" date="2024-04" db="EMBL/GenBank/DDBJ databases">
        <title>Dissimilatory iodate-reducing microorganisms contribute to the enrichment of iodine in groundwater.</title>
        <authorList>
            <person name="Jiang Z."/>
        </authorList>
    </citation>
    <scope>NUCLEOTIDE SEQUENCE [LARGE SCALE GENOMIC DNA]</scope>
    <source>
        <strain evidence="6 7">NCP973</strain>
    </source>
</reference>
<dbReference type="SUPFAM" id="SSF46785">
    <property type="entry name" value="Winged helix' DNA-binding domain"/>
    <property type="match status" value="1"/>
</dbReference>
<keyword evidence="7" id="KW-1185">Reference proteome</keyword>
<dbReference type="PANTHER" id="PTHR30136">
    <property type="entry name" value="HELIX-TURN-HELIX TRANSCRIPTIONAL REGULATOR, ICLR FAMILY"/>
    <property type="match status" value="1"/>
</dbReference>
<protein>
    <submittedName>
        <fullName evidence="6">IclR family transcriptional regulator</fullName>
    </submittedName>
</protein>
<evidence type="ECO:0000256" key="1">
    <source>
        <dbReference type="ARBA" id="ARBA00023015"/>
    </source>
</evidence>
<gene>
    <name evidence="6" type="ORF">AADV58_05750</name>
</gene>
<dbReference type="InterPro" id="IPR005471">
    <property type="entry name" value="Tscrpt_reg_IclR_N"/>
</dbReference>
<dbReference type="Gene3D" id="1.10.10.10">
    <property type="entry name" value="Winged helix-like DNA-binding domain superfamily/Winged helix DNA-binding domain"/>
    <property type="match status" value="1"/>
</dbReference>
<dbReference type="SMART" id="SM00346">
    <property type="entry name" value="HTH_ICLR"/>
    <property type="match status" value="1"/>
</dbReference>
<dbReference type="SUPFAM" id="SSF55781">
    <property type="entry name" value="GAF domain-like"/>
    <property type="match status" value="1"/>
</dbReference>
<dbReference type="PROSITE" id="PS51078">
    <property type="entry name" value="ICLR_ED"/>
    <property type="match status" value="1"/>
</dbReference>
<evidence type="ECO:0000259" key="5">
    <source>
        <dbReference type="PROSITE" id="PS51078"/>
    </source>
</evidence>
<dbReference type="Pfam" id="PF09339">
    <property type="entry name" value="HTH_IclR"/>
    <property type="match status" value="1"/>
</dbReference>
<dbReference type="Proteomes" id="UP001479520">
    <property type="component" value="Chromosome"/>
</dbReference>
<keyword evidence="3" id="KW-0804">Transcription</keyword>
<dbReference type="InterPro" id="IPR014757">
    <property type="entry name" value="Tscrpt_reg_IclR_C"/>
</dbReference>
<keyword evidence="2" id="KW-0238">DNA-binding</keyword>
<dbReference type="InterPro" id="IPR036390">
    <property type="entry name" value="WH_DNA-bd_sf"/>
</dbReference>
<evidence type="ECO:0000313" key="6">
    <source>
        <dbReference type="EMBL" id="WZJ22651.1"/>
    </source>
</evidence>
<sequence length="277" mass="29785">MITKVASERQGIQSIEVGFRLLDVLAKNNRSMMLRDIAKGAGMPAAKAHRYLVSFMRIGIVEQDAGTGRYDLGAYALDLGLSGLGRLDPVRLAGPVLDSLCETIHETVALAVWGTHGATIVRIVDAGSPITITLRPGTVLSLSRSATGRAFAAFYRSPFLKKMIDEELHEQALSSKTAIGTCRRQLEKTLTEIRERGLSRATGSLTPGINGFSAPVYDHSERMVAAITSLGSVGEFDVEWDSPTARAMQQAAADLSHRLGYGSINNDGAPSRNRTNT</sequence>
<feature type="domain" description="HTH iclR-type" evidence="4">
    <location>
        <begin position="12"/>
        <end position="74"/>
    </location>
</feature>
<accession>A0ABZ2XJ61</accession>
<organism evidence="6 7">
    <name type="scientific">Azonexus hydrophilus</name>
    <dbReference type="NCBI Taxonomy" id="418702"/>
    <lineage>
        <taxon>Bacteria</taxon>
        <taxon>Pseudomonadati</taxon>
        <taxon>Pseudomonadota</taxon>
        <taxon>Betaproteobacteria</taxon>
        <taxon>Rhodocyclales</taxon>
        <taxon>Azonexaceae</taxon>
        <taxon>Azonexus</taxon>
    </lineage>
</organism>
<dbReference type="PANTHER" id="PTHR30136:SF8">
    <property type="entry name" value="TRANSCRIPTIONAL REGULATORY PROTEIN"/>
    <property type="match status" value="1"/>
</dbReference>
<dbReference type="InterPro" id="IPR050707">
    <property type="entry name" value="HTH_MetabolicPath_Reg"/>
</dbReference>
<keyword evidence="1" id="KW-0805">Transcription regulation</keyword>
<proteinExistence type="predicted"/>
<evidence type="ECO:0000259" key="4">
    <source>
        <dbReference type="PROSITE" id="PS51077"/>
    </source>
</evidence>
<dbReference type="InterPro" id="IPR036388">
    <property type="entry name" value="WH-like_DNA-bd_sf"/>
</dbReference>